<feature type="transmembrane region" description="Helical" evidence="6">
    <location>
        <begin position="95"/>
        <end position="113"/>
    </location>
</feature>
<feature type="transmembrane region" description="Helical" evidence="6">
    <location>
        <begin position="65"/>
        <end position="83"/>
    </location>
</feature>
<dbReference type="InterPro" id="IPR050638">
    <property type="entry name" value="AA-Vitamin_Transporters"/>
</dbReference>
<keyword evidence="3 6" id="KW-0812">Transmembrane</keyword>
<keyword evidence="9" id="KW-1185">Reference proteome</keyword>
<gene>
    <name evidence="8" type="ORF">KDK95_02580</name>
</gene>
<evidence type="ECO:0000256" key="2">
    <source>
        <dbReference type="ARBA" id="ARBA00007362"/>
    </source>
</evidence>
<evidence type="ECO:0000256" key="3">
    <source>
        <dbReference type="ARBA" id="ARBA00022692"/>
    </source>
</evidence>
<evidence type="ECO:0000256" key="1">
    <source>
        <dbReference type="ARBA" id="ARBA00004141"/>
    </source>
</evidence>
<evidence type="ECO:0000256" key="4">
    <source>
        <dbReference type="ARBA" id="ARBA00022989"/>
    </source>
</evidence>
<dbReference type="EMBL" id="JAGSOH010000004">
    <property type="protein sequence ID" value="MBR7825176.1"/>
    <property type="molecule type" value="Genomic_DNA"/>
</dbReference>
<keyword evidence="5 6" id="KW-0472">Membrane</keyword>
<protein>
    <submittedName>
        <fullName evidence="8">DMT family transporter</fullName>
    </submittedName>
</protein>
<comment type="caution">
    <text evidence="8">The sequence shown here is derived from an EMBL/GenBank/DDBJ whole genome shotgun (WGS) entry which is preliminary data.</text>
</comment>
<feature type="transmembrane region" description="Helical" evidence="6">
    <location>
        <begin position="149"/>
        <end position="169"/>
    </location>
</feature>
<feature type="transmembrane region" description="Helical" evidence="6">
    <location>
        <begin position="266"/>
        <end position="283"/>
    </location>
</feature>
<dbReference type="Pfam" id="PF00892">
    <property type="entry name" value="EamA"/>
    <property type="match status" value="2"/>
</dbReference>
<feature type="transmembrane region" description="Helical" evidence="6">
    <location>
        <begin position="241"/>
        <end position="260"/>
    </location>
</feature>
<feature type="domain" description="EamA" evidence="7">
    <location>
        <begin position="150"/>
        <end position="283"/>
    </location>
</feature>
<evidence type="ECO:0000313" key="9">
    <source>
        <dbReference type="Proteomes" id="UP000676325"/>
    </source>
</evidence>
<evidence type="ECO:0000256" key="5">
    <source>
        <dbReference type="ARBA" id="ARBA00023136"/>
    </source>
</evidence>
<name>A0A941IIW9_9ACTN</name>
<feature type="transmembrane region" description="Helical" evidence="6">
    <location>
        <begin position="176"/>
        <end position="196"/>
    </location>
</feature>
<evidence type="ECO:0000313" key="8">
    <source>
        <dbReference type="EMBL" id="MBR7825176.1"/>
    </source>
</evidence>
<evidence type="ECO:0000256" key="6">
    <source>
        <dbReference type="SAM" id="Phobius"/>
    </source>
</evidence>
<comment type="subcellular location">
    <subcellularLocation>
        <location evidence="1">Membrane</location>
        <topology evidence="1">Multi-pass membrane protein</topology>
    </subcellularLocation>
</comment>
<accession>A0A941IIW9</accession>
<keyword evidence="4 6" id="KW-1133">Transmembrane helix</keyword>
<sequence>MTRRAWLLFAAMGVIWGIPYLMIKVVVDAGVSPGFLVFARTAIGALLLLPVAIHQGAVRPALAHWKPVLAFAAIELGFTWYLLNSAEEKLNSSVVALLIAMVPLIGTLIAWRLGDRSVLRPARLGGLAVGLGGVGVVVGANLTSGGTPVWAIGAVVLTSIGYAVAPMIADRKLAGVPGIGVTAVALSVVALAYLPFGVLDAPAHLPKFNVLASMLGLGVICTALAFVCFFELIAEAGAVRATVITYVNPAVALLCGVAVLGEKLTAGIAVGFPLVLIGSYLATRRDRPVPLAEPAPVEEVSSPA</sequence>
<dbReference type="PANTHER" id="PTHR32322:SF2">
    <property type="entry name" value="EAMA DOMAIN-CONTAINING PROTEIN"/>
    <property type="match status" value="1"/>
</dbReference>
<dbReference type="InterPro" id="IPR037185">
    <property type="entry name" value="EmrE-like"/>
</dbReference>
<dbReference type="GO" id="GO:0016020">
    <property type="term" value="C:membrane"/>
    <property type="evidence" value="ECO:0007669"/>
    <property type="project" value="UniProtKB-SubCell"/>
</dbReference>
<evidence type="ECO:0000259" key="7">
    <source>
        <dbReference type="Pfam" id="PF00892"/>
    </source>
</evidence>
<feature type="transmembrane region" description="Helical" evidence="6">
    <location>
        <begin position="35"/>
        <end position="53"/>
    </location>
</feature>
<dbReference type="AlphaFoldDB" id="A0A941IIW9"/>
<feature type="transmembrane region" description="Helical" evidence="6">
    <location>
        <begin position="208"/>
        <end position="234"/>
    </location>
</feature>
<comment type="similarity">
    <text evidence="2">Belongs to the EamA transporter family.</text>
</comment>
<organism evidence="8 9">
    <name type="scientific">Actinospica acidithermotolerans</name>
    <dbReference type="NCBI Taxonomy" id="2828514"/>
    <lineage>
        <taxon>Bacteria</taxon>
        <taxon>Bacillati</taxon>
        <taxon>Actinomycetota</taxon>
        <taxon>Actinomycetes</taxon>
        <taxon>Catenulisporales</taxon>
        <taxon>Actinospicaceae</taxon>
        <taxon>Actinospica</taxon>
    </lineage>
</organism>
<feature type="transmembrane region" description="Helical" evidence="6">
    <location>
        <begin position="5"/>
        <end position="23"/>
    </location>
</feature>
<dbReference type="SUPFAM" id="SSF103481">
    <property type="entry name" value="Multidrug resistance efflux transporter EmrE"/>
    <property type="match status" value="2"/>
</dbReference>
<feature type="transmembrane region" description="Helical" evidence="6">
    <location>
        <begin position="125"/>
        <end position="143"/>
    </location>
</feature>
<dbReference type="RefSeq" id="WP_212516336.1">
    <property type="nucleotide sequence ID" value="NZ_JAGSOH010000004.1"/>
</dbReference>
<feature type="domain" description="EamA" evidence="7">
    <location>
        <begin position="7"/>
        <end position="137"/>
    </location>
</feature>
<dbReference type="PANTHER" id="PTHR32322">
    <property type="entry name" value="INNER MEMBRANE TRANSPORTER"/>
    <property type="match status" value="1"/>
</dbReference>
<proteinExistence type="inferred from homology"/>
<dbReference type="InterPro" id="IPR000620">
    <property type="entry name" value="EamA_dom"/>
</dbReference>
<reference evidence="8" key="1">
    <citation type="submission" date="2021-04" db="EMBL/GenBank/DDBJ databases">
        <title>Genome based classification of Actinospica acidithermotolerans sp. nov., an actinobacterium isolated from an Indonesian hot spring.</title>
        <authorList>
            <person name="Kusuma A.B."/>
            <person name="Putra K.E."/>
            <person name="Nafisah S."/>
            <person name="Loh J."/>
            <person name="Nouioui I."/>
            <person name="Goodfellow M."/>
        </authorList>
    </citation>
    <scope>NUCLEOTIDE SEQUENCE</scope>
    <source>
        <strain evidence="8">MGRD01-02</strain>
    </source>
</reference>
<dbReference type="Proteomes" id="UP000676325">
    <property type="component" value="Unassembled WGS sequence"/>
</dbReference>